<dbReference type="AlphaFoldDB" id="A0A0F9FRX7"/>
<organism evidence="1">
    <name type="scientific">marine sediment metagenome</name>
    <dbReference type="NCBI Taxonomy" id="412755"/>
    <lineage>
        <taxon>unclassified sequences</taxon>
        <taxon>metagenomes</taxon>
        <taxon>ecological metagenomes</taxon>
    </lineage>
</organism>
<dbReference type="EMBL" id="LAZR01029247">
    <property type="protein sequence ID" value="KKL60150.1"/>
    <property type="molecule type" value="Genomic_DNA"/>
</dbReference>
<comment type="caution">
    <text evidence="1">The sequence shown here is derived from an EMBL/GenBank/DDBJ whole genome shotgun (WGS) entry which is preliminary data.</text>
</comment>
<gene>
    <name evidence="1" type="ORF">LCGC14_2208180</name>
</gene>
<protein>
    <recommendedName>
        <fullName evidence="2">Major tropism determinant N-terminal domain-containing protein</fullName>
    </recommendedName>
</protein>
<evidence type="ECO:0000313" key="1">
    <source>
        <dbReference type="EMBL" id="KKL60150.1"/>
    </source>
</evidence>
<name>A0A0F9FRX7_9ZZZZ</name>
<evidence type="ECO:0008006" key="2">
    <source>
        <dbReference type="Google" id="ProtNLM"/>
    </source>
</evidence>
<reference evidence="1" key="1">
    <citation type="journal article" date="2015" name="Nature">
        <title>Complex archaea that bridge the gap between prokaryotes and eukaryotes.</title>
        <authorList>
            <person name="Spang A."/>
            <person name="Saw J.H."/>
            <person name="Jorgensen S.L."/>
            <person name="Zaremba-Niedzwiedzka K."/>
            <person name="Martijn J."/>
            <person name="Lind A.E."/>
            <person name="van Eijk R."/>
            <person name="Schleper C."/>
            <person name="Guy L."/>
            <person name="Ettema T.J."/>
        </authorList>
    </citation>
    <scope>NUCLEOTIDE SEQUENCE</scope>
</reference>
<proteinExistence type="predicted"/>
<accession>A0A0F9FRX7</accession>
<sequence length="370" mass="38763">MPVLKVSNGKEWVTGVGVTLNPTTFADNTFKLVDDGDAPKRMQFQLSGLTTGLTRTLTVQDKSYTIADAADVPALPVSLVNGGTGSDLSGMGAGNFITKNSTGATLEDAGVSLGTSGTKIPLLDGANTWSTDQIFQGNIVIGSGAAGVDNTLTFDGETNDGLLTWKEDEDYFEFNDDLFMVGAERISFRATGNFIVSGGTGELNLEAVTKFKNLISGVTKWQIDTDDAVFSTNVEVDGTHECKGFFDTYVGYTNAISADAFAIDGNGVSMSATRGWVAPYDGSIVSIGCSVTVVGSFLSQWRAYTRIGGVNALFAAIDAGSSGDKNVNATAARGTHTFSAGDVISFFFDEISGSASLTTALVHCRVQYDS</sequence>